<feature type="domain" description="Copper amine oxidase-like N-terminal" evidence="2">
    <location>
        <begin position="662"/>
        <end position="770"/>
    </location>
</feature>
<dbReference type="EMBL" id="WXEY01000005">
    <property type="protein sequence ID" value="MZP29526.1"/>
    <property type="molecule type" value="Genomic_DNA"/>
</dbReference>
<evidence type="ECO:0000259" key="2">
    <source>
        <dbReference type="Pfam" id="PF07833"/>
    </source>
</evidence>
<sequence length="773" mass="81218">MFPQMKKTVVSLISVIFLAAMLLPNVALASSTYMPTQQAVSAPGSTFSARVMIEVPYGAAVGGQQYELRLRLPSNTQVGAITYDIPPSYDNGIGNQLANTAGGFTNGNATSQPSPGTPEFVINVQGTGNTGKGLLYVNFTNITVPSGQNGNFKAVFEARPGSIFSNGEVIIASVGSGSLTASIDDVRSFSSSGLAAIDPIRIKEDRPGALKSGTDTIKLKLPAGFTWSNVPAAGTPISQIWSDANTVITYQGTTDSGRTLQIGVAFNNGATQSNSAVYFSLNGIGVSVDESTARTGDVTVDIGGRSSCTPGSLVIGSYGEYGAHIKTYGDTPTLLAGRKDAIAGKFVIEEDLVGSLVANRTITLTLPDNVRWHTTNIPNPGNPTVSGISLSSADSDANNLALTNGNGWEIIDSERRIAKATVNQPSTGNKRGKLVFEKAELEIAPGFSGDIKVEVSGSAGLSGAFTIGKAVLPVSMSANSAPEVKIGLDNQAAADVTVTENYKEALMSKNDSVQISNVNTSVTFNELRLYLPAGVDFTTTPKFEVVEGDLVLMGDSATTATDATERANYAVVKIKSTSSTPSRIKISNIKLRVDRTVPEGDIVLKIKGNGTATSEMVVNADIQKPFASSTVTSAVIARVNTPAPGEQKTSASFKVNSARYSVNGVEKTMDQAPYIKEGRVFVPVRYVAESLGIDHMNVIWDGEKQTATLIKGDKVLQIAIGSRTQLINGVSITMDVAPELTDAGRVMLPVRWIAERFGATPTWDDASQTVGLK</sequence>
<dbReference type="AlphaFoldDB" id="A0A845L1M5"/>
<dbReference type="Pfam" id="PF07833">
    <property type="entry name" value="Cu_amine_oxidN1"/>
    <property type="match status" value="1"/>
</dbReference>
<dbReference type="Proteomes" id="UP000463470">
    <property type="component" value="Unassembled WGS sequence"/>
</dbReference>
<keyword evidence="1" id="KW-0732">Signal</keyword>
<dbReference type="InterPro" id="IPR012854">
    <property type="entry name" value="Cu_amine_oxidase-like_N"/>
</dbReference>
<evidence type="ECO:0000313" key="4">
    <source>
        <dbReference type="Proteomes" id="UP000463470"/>
    </source>
</evidence>
<evidence type="ECO:0000256" key="1">
    <source>
        <dbReference type="SAM" id="SignalP"/>
    </source>
</evidence>
<feature type="signal peptide" evidence="1">
    <location>
        <begin position="1"/>
        <end position="29"/>
    </location>
</feature>
<comment type="caution">
    <text evidence="3">The sequence shown here is derived from an EMBL/GenBank/DDBJ whole genome shotgun (WGS) entry which is preliminary data.</text>
</comment>
<accession>A0A845L1M5</accession>
<dbReference type="InterPro" id="IPR036582">
    <property type="entry name" value="Mao_N_sf"/>
</dbReference>
<organism evidence="3 4">
    <name type="scientific">Heliomicrobium undosum</name>
    <dbReference type="NCBI Taxonomy" id="121734"/>
    <lineage>
        <taxon>Bacteria</taxon>
        <taxon>Bacillati</taxon>
        <taxon>Bacillota</taxon>
        <taxon>Clostridia</taxon>
        <taxon>Eubacteriales</taxon>
        <taxon>Heliobacteriaceae</taxon>
        <taxon>Heliomicrobium</taxon>
    </lineage>
</organism>
<gene>
    <name evidence="3" type="ORF">GTO91_07375</name>
</gene>
<dbReference type="Gene3D" id="3.30.457.10">
    <property type="entry name" value="Copper amine oxidase-like, N-terminal domain"/>
    <property type="match status" value="2"/>
</dbReference>
<keyword evidence="4" id="KW-1185">Reference proteome</keyword>
<dbReference type="OrthoDB" id="2023214at2"/>
<reference evidence="3 4" key="1">
    <citation type="submission" date="2020-01" db="EMBL/GenBank/DDBJ databases">
        <title>Whole-genome sequence of Heliobacterium undosum DSM 13378.</title>
        <authorList>
            <person name="Kyndt J.A."/>
            <person name="Meyer T.E."/>
        </authorList>
    </citation>
    <scope>NUCLEOTIDE SEQUENCE [LARGE SCALE GENOMIC DNA]</scope>
    <source>
        <strain evidence="3 4">DSM 13378</strain>
    </source>
</reference>
<feature type="chain" id="PRO_5032811199" description="Copper amine oxidase-like N-terminal domain-containing protein" evidence="1">
    <location>
        <begin position="30"/>
        <end position="773"/>
    </location>
</feature>
<protein>
    <recommendedName>
        <fullName evidence="2">Copper amine oxidase-like N-terminal domain-containing protein</fullName>
    </recommendedName>
</protein>
<proteinExistence type="predicted"/>
<evidence type="ECO:0000313" key="3">
    <source>
        <dbReference type="EMBL" id="MZP29526.1"/>
    </source>
</evidence>
<name>A0A845L1M5_9FIRM</name>
<dbReference type="RefSeq" id="WP_161257128.1">
    <property type="nucleotide sequence ID" value="NZ_WXEY01000005.1"/>
</dbReference>
<dbReference type="SUPFAM" id="SSF55383">
    <property type="entry name" value="Copper amine oxidase, domain N"/>
    <property type="match status" value="2"/>
</dbReference>